<proteinExistence type="predicted"/>
<keyword evidence="1" id="KW-0472">Membrane</keyword>
<dbReference type="Proteomes" id="UP000193920">
    <property type="component" value="Unassembled WGS sequence"/>
</dbReference>
<keyword evidence="3" id="KW-1185">Reference proteome</keyword>
<dbReference type="AlphaFoldDB" id="A0A1Y2EY42"/>
<organism evidence="2 3">
    <name type="scientific">Neocallimastix californiae</name>
    <dbReference type="NCBI Taxonomy" id="1754190"/>
    <lineage>
        <taxon>Eukaryota</taxon>
        <taxon>Fungi</taxon>
        <taxon>Fungi incertae sedis</taxon>
        <taxon>Chytridiomycota</taxon>
        <taxon>Chytridiomycota incertae sedis</taxon>
        <taxon>Neocallimastigomycetes</taxon>
        <taxon>Neocallimastigales</taxon>
        <taxon>Neocallimastigaceae</taxon>
        <taxon>Neocallimastix</taxon>
    </lineage>
</organism>
<gene>
    <name evidence="2" type="ORF">LY90DRAFT_120996</name>
</gene>
<name>A0A1Y2EY42_9FUNG</name>
<evidence type="ECO:0000313" key="2">
    <source>
        <dbReference type="EMBL" id="ORY76154.1"/>
    </source>
</evidence>
<accession>A0A1Y2EY42</accession>
<sequence>MDTIINQNNILKINDKKSSDSENIYSNDYDVEPKVHVIISLTSLISGIACMFLFWINRNHYLIKYRGFKSAFSIGIVAFLNMTVIPLLFYNECPCFTNFVINSFCGSVSMIL</sequence>
<feature type="transmembrane region" description="Helical" evidence="1">
    <location>
        <begin position="35"/>
        <end position="56"/>
    </location>
</feature>
<evidence type="ECO:0000256" key="1">
    <source>
        <dbReference type="SAM" id="Phobius"/>
    </source>
</evidence>
<feature type="transmembrane region" description="Helical" evidence="1">
    <location>
        <begin position="68"/>
        <end position="90"/>
    </location>
</feature>
<comment type="caution">
    <text evidence="2">The sequence shown here is derived from an EMBL/GenBank/DDBJ whole genome shotgun (WGS) entry which is preliminary data.</text>
</comment>
<keyword evidence="1" id="KW-1133">Transmembrane helix</keyword>
<evidence type="ECO:0000313" key="3">
    <source>
        <dbReference type="Proteomes" id="UP000193920"/>
    </source>
</evidence>
<dbReference type="EMBL" id="MCOG01000023">
    <property type="protein sequence ID" value="ORY76154.1"/>
    <property type="molecule type" value="Genomic_DNA"/>
</dbReference>
<protein>
    <submittedName>
        <fullName evidence="2">Uncharacterized protein</fullName>
    </submittedName>
</protein>
<reference evidence="2 3" key="1">
    <citation type="submission" date="2016-08" db="EMBL/GenBank/DDBJ databases">
        <title>A Parts List for Fungal Cellulosomes Revealed by Comparative Genomics.</title>
        <authorList>
            <consortium name="DOE Joint Genome Institute"/>
            <person name="Haitjema C.H."/>
            <person name="Gilmore S.P."/>
            <person name="Henske J.K."/>
            <person name="Solomon K.V."/>
            <person name="De Groot R."/>
            <person name="Kuo A."/>
            <person name="Mondo S.J."/>
            <person name="Salamov A.A."/>
            <person name="Labutti K."/>
            <person name="Zhao Z."/>
            <person name="Chiniquy J."/>
            <person name="Barry K."/>
            <person name="Brewer H.M."/>
            <person name="Purvine S.O."/>
            <person name="Wright A.T."/>
            <person name="Boxma B."/>
            <person name="Van Alen T."/>
            <person name="Hackstein J.H."/>
            <person name="Baker S.E."/>
            <person name="Grigoriev I.V."/>
            <person name="O'Malley M.A."/>
        </authorList>
    </citation>
    <scope>NUCLEOTIDE SEQUENCE [LARGE SCALE GENOMIC DNA]</scope>
    <source>
        <strain evidence="2 3">G1</strain>
    </source>
</reference>
<keyword evidence="1" id="KW-0812">Transmembrane</keyword>